<comment type="similarity">
    <text evidence="11">Belongs to the DHHC palmitoyltransferase family. PFA4 subfamily.</text>
</comment>
<evidence type="ECO:0000256" key="12">
    <source>
        <dbReference type="RuleBase" id="RU079119"/>
    </source>
</evidence>
<dbReference type="Proteomes" id="UP001150942">
    <property type="component" value="Unassembled WGS sequence"/>
</dbReference>
<keyword evidence="7 11" id="KW-0564">Palmitate</keyword>
<evidence type="ECO:0000256" key="10">
    <source>
        <dbReference type="ARBA" id="ARBA00048048"/>
    </source>
</evidence>
<evidence type="ECO:0000313" key="16">
    <source>
        <dbReference type="Proteomes" id="UP001150942"/>
    </source>
</evidence>
<dbReference type="InterPro" id="IPR039859">
    <property type="entry name" value="PFA4/ZDH16/20/ERF2-like"/>
</dbReference>
<feature type="domain" description="Palmitoyltransferase DHHC" evidence="14">
    <location>
        <begin position="89"/>
        <end position="148"/>
    </location>
</feature>
<dbReference type="AlphaFoldDB" id="A0A9W9JC81"/>
<evidence type="ECO:0000256" key="11">
    <source>
        <dbReference type="HAMAP-Rule" id="MF_03199"/>
    </source>
</evidence>
<comment type="caution">
    <text evidence="11 12">Lacks conserved residue(s) required for the propagation of feature annotation.</text>
</comment>
<evidence type="ECO:0000256" key="8">
    <source>
        <dbReference type="ARBA" id="ARBA00023288"/>
    </source>
</evidence>
<comment type="domain">
    <text evidence="11 12">The DHHC domain is required for palmitoyltransferase activity.</text>
</comment>
<evidence type="ECO:0000256" key="3">
    <source>
        <dbReference type="ARBA" id="ARBA00022692"/>
    </source>
</evidence>
<dbReference type="HAMAP" id="MF_03199">
    <property type="entry name" value="DHHC_PAT_PFA4"/>
    <property type="match status" value="1"/>
</dbReference>
<evidence type="ECO:0000256" key="5">
    <source>
        <dbReference type="ARBA" id="ARBA00022989"/>
    </source>
</evidence>
<evidence type="ECO:0000256" key="13">
    <source>
        <dbReference type="SAM" id="MobiDB-lite"/>
    </source>
</evidence>
<reference evidence="15" key="1">
    <citation type="submission" date="2022-11" db="EMBL/GenBank/DDBJ databases">
        <authorList>
            <person name="Petersen C."/>
        </authorList>
    </citation>
    <scope>NUCLEOTIDE SEQUENCE</scope>
    <source>
        <strain evidence="15">IBT 20477</strain>
    </source>
</reference>
<gene>
    <name evidence="11" type="primary">PFA4</name>
    <name evidence="15" type="ORF">N7449_009534</name>
</gene>
<dbReference type="PROSITE" id="PS50216">
    <property type="entry name" value="DHHC"/>
    <property type="match status" value="1"/>
</dbReference>
<feature type="active site" description="S-palmitoyl cysteine intermediate" evidence="11">
    <location>
        <position position="121"/>
    </location>
</feature>
<evidence type="ECO:0000256" key="9">
    <source>
        <dbReference type="ARBA" id="ARBA00023315"/>
    </source>
</evidence>
<protein>
    <recommendedName>
        <fullName evidence="11">Palmitoyltransferase PFA4</fullName>
        <ecNumber evidence="11">2.3.1.225</ecNumber>
    </recommendedName>
    <alternativeName>
        <fullName evidence="11">Protein S-acyltransferase</fullName>
        <shortName evidence="11">PAT</shortName>
    </alternativeName>
    <alternativeName>
        <fullName evidence="11">Protein fatty acyltransferase 4</fullName>
    </alternativeName>
</protein>
<dbReference type="Pfam" id="PF01529">
    <property type="entry name" value="DHHC"/>
    <property type="match status" value="1"/>
</dbReference>
<dbReference type="GO" id="GO:0019706">
    <property type="term" value="F:protein-cysteine S-palmitoyltransferase activity"/>
    <property type="evidence" value="ECO:0007669"/>
    <property type="project" value="UniProtKB-UniRule"/>
</dbReference>
<comment type="function">
    <text evidence="11">Mediates the reversible addition of palmitate to target proteins, thereby regulating their membrane association and biological function.</text>
</comment>
<dbReference type="EMBL" id="JAPQKQ010000006">
    <property type="protein sequence ID" value="KAJ5193392.1"/>
    <property type="molecule type" value="Genomic_DNA"/>
</dbReference>
<keyword evidence="8 11" id="KW-0449">Lipoprotein</keyword>
<comment type="subcellular location">
    <subcellularLocation>
        <location evidence="11">Endoplasmic reticulum membrane</location>
        <topology evidence="11">Multi-pass membrane protein</topology>
    </subcellularLocation>
    <subcellularLocation>
        <location evidence="1">Membrane</location>
        <topology evidence="1">Multi-pass membrane protein</topology>
    </subcellularLocation>
</comment>
<keyword evidence="6 11" id="KW-0472">Membrane</keyword>
<dbReference type="EC" id="2.3.1.225" evidence="11"/>
<organism evidence="15 16">
    <name type="scientific">Penicillium cf. viridicatum</name>
    <dbReference type="NCBI Taxonomy" id="2972119"/>
    <lineage>
        <taxon>Eukaryota</taxon>
        <taxon>Fungi</taxon>
        <taxon>Dikarya</taxon>
        <taxon>Ascomycota</taxon>
        <taxon>Pezizomycotina</taxon>
        <taxon>Eurotiomycetes</taxon>
        <taxon>Eurotiomycetidae</taxon>
        <taxon>Eurotiales</taxon>
        <taxon>Aspergillaceae</taxon>
        <taxon>Penicillium</taxon>
    </lineage>
</organism>
<feature type="compositionally biased region" description="Acidic residues" evidence="13">
    <location>
        <begin position="384"/>
        <end position="396"/>
    </location>
</feature>
<comment type="caution">
    <text evidence="15">The sequence shown here is derived from an EMBL/GenBank/DDBJ whole genome shotgun (WGS) entry which is preliminary data.</text>
</comment>
<dbReference type="InterPro" id="IPR001594">
    <property type="entry name" value="Palmitoyltrfase_DHHC"/>
</dbReference>
<evidence type="ECO:0000256" key="4">
    <source>
        <dbReference type="ARBA" id="ARBA00022824"/>
    </source>
</evidence>
<evidence type="ECO:0000256" key="6">
    <source>
        <dbReference type="ARBA" id="ARBA00023136"/>
    </source>
</evidence>
<keyword evidence="2 11" id="KW-0808">Transferase</keyword>
<feature type="region of interest" description="Disordered" evidence="13">
    <location>
        <begin position="275"/>
        <end position="304"/>
    </location>
</feature>
<feature type="compositionally biased region" description="Basic and acidic residues" evidence="13">
    <location>
        <begin position="402"/>
        <end position="411"/>
    </location>
</feature>
<feature type="compositionally biased region" description="Basic and acidic residues" evidence="13">
    <location>
        <begin position="338"/>
        <end position="349"/>
    </location>
</feature>
<dbReference type="GO" id="GO:0005794">
    <property type="term" value="C:Golgi apparatus"/>
    <property type="evidence" value="ECO:0007669"/>
    <property type="project" value="TreeGrafter"/>
</dbReference>
<dbReference type="GO" id="GO:0005789">
    <property type="term" value="C:endoplasmic reticulum membrane"/>
    <property type="evidence" value="ECO:0007669"/>
    <property type="project" value="UniProtKB-SubCell"/>
</dbReference>
<evidence type="ECO:0000256" key="1">
    <source>
        <dbReference type="ARBA" id="ARBA00004141"/>
    </source>
</evidence>
<keyword evidence="16" id="KW-1185">Reference proteome</keyword>
<evidence type="ECO:0000256" key="2">
    <source>
        <dbReference type="ARBA" id="ARBA00022679"/>
    </source>
</evidence>
<dbReference type="OrthoDB" id="331948at2759"/>
<dbReference type="PANTHER" id="PTHR22883">
    <property type="entry name" value="ZINC FINGER DHHC DOMAIN CONTAINING PROTEIN"/>
    <property type="match status" value="1"/>
</dbReference>
<keyword evidence="3 11" id="KW-0812">Transmembrane</keyword>
<feature type="compositionally biased region" description="Basic and acidic residues" evidence="13">
    <location>
        <begin position="369"/>
        <end position="383"/>
    </location>
</feature>
<feature type="region of interest" description="Disordered" evidence="13">
    <location>
        <begin position="325"/>
        <end position="411"/>
    </location>
</feature>
<evidence type="ECO:0000256" key="7">
    <source>
        <dbReference type="ARBA" id="ARBA00023139"/>
    </source>
</evidence>
<dbReference type="PANTHER" id="PTHR22883:SF476">
    <property type="entry name" value="PALMITOYLTRANSFERASE PFA4"/>
    <property type="match status" value="1"/>
</dbReference>
<dbReference type="GO" id="GO:0006612">
    <property type="term" value="P:protein targeting to membrane"/>
    <property type="evidence" value="ECO:0007669"/>
    <property type="project" value="TreeGrafter"/>
</dbReference>
<sequence length="411" mass="47759">MLSEDFSITKFAIPAVSVLIAFLAYTSQYFFLHFESVPLTTDETWKINIFALCIWICYYRTCFVDPGRLPKAQERPKPKEQEGDALASRQRWCRRCEAYKPPRAHHCKTCKRCIPKMDHHCPWTSNCVSHFTLPHFMRFLFTRLLACRIWRLFSGSVPHLYGRTVIFQALTTFGLFVLLLRSLWSIGSNTTTIETWEIERHATLVRRARVLGGYLEGPGGIRVQIKKQEYPYDIGIWANIKQSMGGSANFISWFWPLAATPDRQTGWEFETNDFEDPSMSWPPPDPDRIPIPASARPPNNMSMPTYATIQDEIDAFNLRKQEDMKRFQQGPGLQRRKPFYDRYKKRDNAQSDSDESETDSGGYSDEGEEAWRNAEGERLRDFGVDEEAEFYDEEDIPLGVLIERRKQQSAN</sequence>
<comment type="catalytic activity">
    <reaction evidence="10 11 12">
        <text>L-cysteinyl-[protein] + hexadecanoyl-CoA = S-hexadecanoyl-L-cysteinyl-[protein] + CoA</text>
        <dbReference type="Rhea" id="RHEA:36683"/>
        <dbReference type="Rhea" id="RHEA-COMP:10131"/>
        <dbReference type="Rhea" id="RHEA-COMP:11032"/>
        <dbReference type="ChEBI" id="CHEBI:29950"/>
        <dbReference type="ChEBI" id="CHEBI:57287"/>
        <dbReference type="ChEBI" id="CHEBI:57379"/>
        <dbReference type="ChEBI" id="CHEBI:74151"/>
        <dbReference type="EC" id="2.3.1.225"/>
    </reaction>
</comment>
<feature type="transmembrane region" description="Helical" evidence="11 12">
    <location>
        <begin position="12"/>
        <end position="32"/>
    </location>
</feature>
<evidence type="ECO:0000313" key="15">
    <source>
        <dbReference type="EMBL" id="KAJ5193392.1"/>
    </source>
</evidence>
<accession>A0A9W9JC81</accession>
<evidence type="ECO:0000259" key="14">
    <source>
        <dbReference type="Pfam" id="PF01529"/>
    </source>
</evidence>
<keyword evidence="5 11" id="KW-1133">Transmembrane helix</keyword>
<name>A0A9W9JC81_9EURO</name>
<keyword evidence="9 11" id="KW-0012">Acyltransferase</keyword>
<dbReference type="InterPro" id="IPR033682">
    <property type="entry name" value="PFA4"/>
</dbReference>
<keyword evidence="4 11" id="KW-0256">Endoplasmic reticulum</keyword>
<proteinExistence type="inferred from homology"/>
<reference evidence="15" key="2">
    <citation type="journal article" date="2023" name="IMA Fungus">
        <title>Comparative genomic study of the Penicillium genus elucidates a diverse pangenome and 15 lateral gene transfer events.</title>
        <authorList>
            <person name="Petersen C."/>
            <person name="Sorensen T."/>
            <person name="Nielsen M.R."/>
            <person name="Sondergaard T.E."/>
            <person name="Sorensen J.L."/>
            <person name="Fitzpatrick D.A."/>
            <person name="Frisvad J.C."/>
            <person name="Nielsen K.L."/>
        </authorList>
    </citation>
    <scope>NUCLEOTIDE SEQUENCE</scope>
    <source>
        <strain evidence="15">IBT 20477</strain>
    </source>
</reference>